<name>A0A077K2Q3_CLOBO</name>
<dbReference type="EMBL" id="AB855771">
    <property type="protein sequence ID" value="BAP25604.1"/>
    <property type="molecule type" value="Genomic_DNA"/>
</dbReference>
<evidence type="ECO:0000313" key="1">
    <source>
        <dbReference type="EMBL" id="BAP25604.1"/>
    </source>
</evidence>
<sequence length="66" mass="7676">MNLLQAYTAQQVEQLELYQNVLRCCGYTPEKVKAVTEMGGERHLEQQLCNLRGHVSYLYHHAPGWK</sequence>
<reference evidence="1" key="1">
    <citation type="submission" date="2013-09" db="EMBL/GenBank/DDBJ databases">
        <title>Analysis of type B2 neurotoxin-encoding plasmid in Clostridium botulinum.</title>
        <authorList>
            <person name="Hosomi K."/>
            <person name="Sakaguchi Y."/>
            <person name="Gotoh K."/>
            <person name="Nakamura K."/>
            <person name="Kohda T."/>
            <person name="Mukamoto M."/>
            <person name="Iida T."/>
            <person name="Kozaki S."/>
        </authorList>
    </citation>
    <scope>NUCLEOTIDE SEQUENCE</scope>
    <source>
        <strain evidence="1">111</strain>
        <plasmid evidence="1">pCB111</plasmid>
    </source>
</reference>
<proteinExistence type="predicted"/>
<dbReference type="AlphaFoldDB" id="A0A077K2Q3"/>
<keyword evidence="1" id="KW-0614">Plasmid</keyword>
<protein>
    <submittedName>
        <fullName evidence="1">Uncharacterized protein</fullName>
    </submittedName>
</protein>
<organism evidence="1">
    <name type="scientific">Clostridium botulinum</name>
    <dbReference type="NCBI Taxonomy" id="1491"/>
    <lineage>
        <taxon>Bacteria</taxon>
        <taxon>Bacillati</taxon>
        <taxon>Bacillota</taxon>
        <taxon>Clostridia</taxon>
        <taxon>Eubacteriales</taxon>
        <taxon>Clostridiaceae</taxon>
        <taxon>Clostridium</taxon>
    </lineage>
</organism>
<accession>A0A077K2Q3</accession>
<dbReference type="RefSeq" id="WP_032072356.1">
    <property type="nucleotide sequence ID" value="NC_025146.1"/>
</dbReference>
<geneLocation type="plasmid" evidence="1">
    <name>pCB111</name>
</geneLocation>